<comment type="caution">
    <text evidence="2">The sequence shown here is derived from an EMBL/GenBank/DDBJ whole genome shotgun (WGS) entry which is preliminary data.</text>
</comment>
<feature type="transmembrane region" description="Helical" evidence="1">
    <location>
        <begin position="77"/>
        <end position="104"/>
    </location>
</feature>
<accession>A0A6G3XFI4</accession>
<name>A0A6G3XFI4_9ACTN</name>
<feature type="transmembrane region" description="Helical" evidence="1">
    <location>
        <begin position="46"/>
        <end position="65"/>
    </location>
</feature>
<feature type="transmembrane region" description="Helical" evidence="1">
    <location>
        <begin position="248"/>
        <end position="273"/>
    </location>
</feature>
<protein>
    <recommendedName>
        <fullName evidence="3">Aromatic ring-opening dioxygenase LigA</fullName>
    </recommendedName>
</protein>
<sequence length="329" mass="34124">MRAVLRVVAMVACLPYIGLKVAWMAGSRLGIPEGSALLDGGTLLRVANGVTVLMDGAVVVLALLLTRPWGKRVPAWLLVLPMWVASGLLLPIMTAFPVQLAVGLLGGGGRPVGEGNSELFLEPWVFGVVYGGFIVQGLALGVLFARYAKERWGRLWQGRLRDLPVGPTTPALRATAVAAASAALLPGVTHLLWVSGSTAGLDAGRAVDRTSDFYVMEAVNLLFVVVTAVGVLLLAFRRSGRLSLRLPLVLAWAGSAEMACWGGWLSVAGLIGAGGAADRPTTATVLTYAVQMLAGALVVTLGAYFFAERSAASALPTTAAVPAAADQVS</sequence>
<gene>
    <name evidence="2" type="ORF">G3M58_59830</name>
</gene>
<feature type="transmembrane region" description="Helical" evidence="1">
    <location>
        <begin position="285"/>
        <end position="307"/>
    </location>
</feature>
<organism evidence="2">
    <name type="scientific">Streptomyces sp. SID7499</name>
    <dbReference type="NCBI Taxonomy" id="2706086"/>
    <lineage>
        <taxon>Bacteria</taxon>
        <taxon>Bacillati</taxon>
        <taxon>Actinomycetota</taxon>
        <taxon>Actinomycetes</taxon>
        <taxon>Kitasatosporales</taxon>
        <taxon>Streptomycetaceae</taxon>
        <taxon>Streptomyces</taxon>
    </lineage>
</organism>
<keyword evidence="1" id="KW-0472">Membrane</keyword>
<dbReference type="EMBL" id="JAAGMN010006135">
    <property type="protein sequence ID" value="NEE16501.1"/>
    <property type="molecule type" value="Genomic_DNA"/>
</dbReference>
<feature type="transmembrane region" description="Helical" evidence="1">
    <location>
        <begin position="213"/>
        <end position="236"/>
    </location>
</feature>
<keyword evidence="1" id="KW-1133">Transmembrane helix</keyword>
<evidence type="ECO:0008006" key="3">
    <source>
        <dbReference type="Google" id="ProtNLM"/>
    </source>
</evidence>
<feature type="transmembrane region" description="Helical" evidence="1">
    <location>
        <begin position="7"/>
        <end position="26"/>
    </location>
</feature>
<reference evidence="2" key="1">
    <citation type="submission" date="2020-01" db="EMBL/GenBank/DDBJ databases">
        <title>Insect and environment-associated Actinomycetes.</title>
        <authorList>
            <person name="Currrie C."/>
            <person name="Chevrette M."/>
            <person name="Carlson C."/>
            <person name="Stubbendieck R."/>
            <person name="Wendt-Pienkowski E."/>
        </authorList>
    </citation>
    <scope>NUCLEOTIDE SEQUENCE</scope>
    <source>
        <strain evidence="2">SID7499</strain>
    </source>
</reference>
<evidence type="ECO:0000313" key="2">
    <source>
        <dbReference type="EMBL" id="NEE16501.1"/>
    </source>
</evidence>
<evidence type="ECO:0000256" key="1">
    <source>
        <dbReference type="SAM" id="Phobius"/>
    </source>
</evidence>
<dbReference type="AlphaFoldDB" id="A0A6G3XFI4"/>
<keyword evidence="1" id="KW-0812">Transmembrane</keyword>
<feature type="transmembrane region" description="Helical" evidence="1">
    <location>
        <begin position="124"/>
        <end position="145"/>
    </location>
</feature>
<proteinExistence type="predicted"/>
<feature type="transmembrane region" description="Helical" evidence="1">
    <location>
        <begin position="171"/>
        <end position="193"/>
    </location>
</feature>